<comment type="similarity">
    <text evidence="1">Belongs to the 1-acyl-sn-glycerol-3-phosphate acyltransferase family.</text>
</comment>
<dbReference type="AlphaFoldDB" id="A0AAW0GTX2"/>
<dbReference type="CDD" id="cd07990">
    <property type="entry name" value="LPLAT_LCLAT1-like"/>
    <property type="match status" value="1"/>
</dbReference>
<dbReference type="SMART" id="SM00563">
    <property type="entry name" value="PlsC"/>
    <property type="match status" value="1"/>
</dbReference>
<evidence type="ECO:0000313" key="6">
    <source>
        <dbReference type="EMBL" id="KAK7694489.1"/>
    </source>
</evidence>
<dbReference type="SUPFAM" id="SSF69593">
    <property type="entry name" value="Glycerol-3-phosphate (1)-acyltransferase"/>
    <property type="match status" value="1"/>
</dbReference>
<organism evidence="6 7">
    <name type="scientific">Cerrena zonata</name>
    <dbReference type="NCBI Taxonomy" id="2478898"/>
    <lineage>
        <taxon>Eukaryota</taxon>
        <taxon>Fungi</taxon>
        <taxon>Dikarya</taxon>
        <taxon>Basidiomycota</taxon>
        <taxon>Agaricomycotina</taxon>
        <taxon>Agaricomycetes</taxon>
        <taxon>Polyporales</taxon>
        <taxon>Cerrenaceae</taxon>
        <taxon>Cerrena</taxon>
    </lineage>
</organism>
<keyword evidence="3" id="KW-0012">Acyltransferase</keyword>
<dbReference type="EMBL" id="JASBNA010000002">
    <property type="protein sequence ID" value="KAK7694489.1"/>
    <property type="molecule type" value="Genomic_DNA"/>
</dbReference>
<dbReference type="GO" id="GO:0016746">
    <property type="term" value="F:acyltransferase activity"/>
    <property type="evidence" value="ECO:0007669"/>
    <property type="project" value="UniProtKB-KW"/>
</dbReference>
<evidence type="ECO:0000256" key="2">
    <source>
        <dbReference type="ARBA" id="ARBA00022679"/>
    </source>
</evidence>
<dbReference type="Proteomes" id="UP001385951">
    <property type="component" value="Unassembled WGS sequence"/>
</dbReference>
<keyword evidence="4" id="KW-0812">Transmembrane</keyword>
<dbReference type="InterPro" id="IPR032098">
    <property type="entry name" value="Acyltransf_C"/>
</dbReference>
<gene>
    <name evidence="6" type="ORF">QCA50_001675</name>
</gene>
<reference evidence="6 7" key="1">
    <citation type="submission" date="2022-09" db="EMBL/GenBank/DDBJ databases">
        <authorList>
            <person name="Palmer J.M."/>
        </authorList>
    </citation>
    <scope>NUCLEOTIDE SEQUENCE [LARGE SCALE GENOMIC DNA]</scope>
    <source>
        <strain evidence="6 7">DSM 7382</strain>
    </source>
</reference>
<evidence type="ECO:0000259" key="5">
    <source>
        <dbReference type="SMART" id="SM00563"/>
    </source>
</evidence>
<feature type="transmembrane region" description="Helical" evidence="4">
    <location>
        <begin position="392"/>
        <end position="418"/>
    </location>
</feature>
<dbReference type="PANTHER" id="PTHR10983">
    <property type="entry name" value="1-ACYLGLYCEROL-3-PHOSPHATE ACYLTRANSFERASE-RELATED"/>
    <property type="match status" value="1"/>
</dbReference>
<accession>A0AAW0GTX2</accession>
<dbReference type="InterPro" id="IPR002123">
    <property type="entry name" value="Plipid/glycerol_acylTrfase"/>
</dbReference>
<evidence type="ECO:0000256" key="1">
    <source>
        <dbReference type="ARBA" id="ARBA00008655"/>
    </source>
</evidence>
<name>A0AAW0GTX2_9APHY</name>
<evidence type="ECO:0000256" key="4">
    <source>
        <dbReference type="SAM" id="Phobius"/>
    </source>
</evidence>
<comment type="caution">
    <text evidence="6">The sequence shown here is derived from an EMBL/GenBank/DDBJ whole genome shotgun (WGS) entry which is preliminary data.</text>
</comment>
<dbReference type="PANTHER" id="PTHR10983:SF16">
    <property type="entry name" value="LYSOCARDIOLIPIN ACYLTRANSFERASE 1"/>
    <property type="match status" value="1"/>
</dbReference>
<evidence type="ECO:0000256" key="3">
    <source>
        <dbReference type="ARBA" id="ARBA00023315"/>
    </source>
</evidence>
<feature type="transmembrane region" description="Helical" evidence="4">
    <location>
        <begin position="29"/>
        <end position="55"/>
    </location>
</feature>
<dbReference type="Pfam" id="PF01553">
    <property type="entry name" value="Acyltransferase"/>
    <property type="match status" value="1"/>
</dbReference>
<feature type="domain" description="Phospholipid/glycerol acyltransferase" evidence="5">
    <location>
        <begin position="130"/>
        <end position="256"/>
    </location>
</feature>
<keyword evidence="2" id="KW-0808">Transferase</keyword>
<dbReference type="GO" id="GO:0005783">
    <property type="term" value="C:endoplasmic reticulum"/>
    <property type="evidence" value="ECO:0007669"/>
    <property type="project" value="TreeGrafter"/>
</dbReference>
<dbReference type="GO" id="GO:0036149">
    <property type="term" value="P:phosphatidylinositol acyl-chain remodeling"/>
    <property type="evidence" value="ECO:0007669"/>
    <property type="project" value="TreeGrafter"/>
</dbReference>
<protein>
    <recommendedName>
        <fullName evidence="5">Phospholipid/glycerol acyltransferase domain-containing protein</fullName>
    </recommendedName>
</protein>
<keyword evidence="4" id="KW-1133">Transmembrane helix</keyword>
<proteinExistence type="inferred from homology"/>
<dbReference type="Pfam" id="PF16076">
    <property type="entry name" value="Acyltransf_C"/>
    <property type="match status" value="1"/>
</dbReference>
<sequence length="427" mass="49142">MAATVVQDLSTIPIVERPKRTWPQKLNGFLFVVIFNFGCLMINGFQFTILLPIWLIPFPPARKLYDEGIRYSRGAFGLLLVLISQWFGPTKLVVSFETEGQGRFTDKEIEELVVKDAAGRVTEIRLPQKAVMIANHQVYADWLYAWCLTYFMGTHKGVYIVLKKSLKWVPIVGWGMQFYNFIFLARSWASDRLHLSQSLAWLGRRAEQEDTSLTFLLYPEGTLVSKDTRPISKRYADKLGIPDMRHTLLPRSTGLHYSLRSLAPKIPSLQMIDITMAYPAFYTLRSIFFDRVPPAAVYMHIRKFDVAKEVPIGDISTSSSQALPNGTAQNQSAEIEIPEDERAKFDLWLRDLWREKDSRMSRFAETGSLANEGQESLEIPLKLKHKREILDAFCFFIPALVGWTWTKLLGLMILTGWVRRRSYRGLF</sequence>
<evidence type="ECO:0000313" key="7">
    <source>
        <dbReference type="Proteomes" id="UP001385951"/>
    </source>
</evidence>
<keyword evidence="4" id="KW-0472">Membrane</keyword>
<keyword evidence="7" id="KW-1185">Reference proteome</keyword>